<protein>
    <recommendedName>
        <fullName evidence="4">SHOCT domain-containing protein</fullName>
    </recommendedName>
</protein>
<evidence type="ECO:0008006" key="4">
    <source>
        <dbReference type="Google" id="ProtNLM"/>
    </source>
</evidence>
<reference evidence="2 3" key="1">
    <citation type="submission" date="2013-02" db="EMBL/GenBank/DDBJ databases">
        <title>Whole genome shotgun sequence of Gordonia malaquae NBRC 108250.</title>
        <authorList>
            <person name="Yoshida I."/>
            <person name="Hosoyama A."/>
            <person name="Tsuchikane K."/>
            <person name="Ando Y."/>
            <person name="Baba S."/>
            <person name="Ohji S."/>
            <person name="Hamada M."/>
            <person name="Tamura T."/>
            <person name="Yamazoe A."/>
            <person name="Yamazaki S."/>
            <person name="Fujita N."/>
        </authorList>
    </citation>
    <scope>NUCLEOTIDE SEQUENCE [LARGE SCALE GENOMIC DNA]</scope>
    <source>
        <strain evidence="2 3">NBRC 108250</strain>
    </source>
</reference>
<keyword evidence="3" id="KW-1185">Reference proteome</keyword>
<gene>
    <name evidence="2" type="ORF">GM1_002_02080</name>
</gene>
<feature type="transmembrane region" description="Helical" evidence="1">
    <location>
        <begin position="12"/>
        <end position="33"/>
    </location>
</feature>
<evidence type="ECO:0000313" key="2">
    <source>
        <dbReference type="EMBL" id="GAC78230.1"/>
    </source>
</evidence>
<proteinExistence type="predicted"/>
<dbReference type="AlphaFoldDB" id="M3UG73"/>
<keyword evidence="1" id="KW-0812">Transmembrane</keyword>
<keyword evidence="1" id="KW-0472">Membrane</keyword>
<keyword evidence="1" id="KW-1133">Transmembrane helix</keyword>
<dbReference type="eggNOG" id="ENOG5033T3V">
    <property type="taxonomic scope" value="Bacteria"/>
</dbReference>
<accession>M3UG73</accession>
<sequence length="271" mass="28866">MSPFLKVFLKSLAFMLVAGAVGPAFLIIYFLMGDEGPSWMLWNGIGWTAVDIIAAYAFARFSVNSAARTSVLQASGVPGLGHIVGMHETGMLINDRRVVKFTLRVTGPRVSEFTTEVSSALPVIASGAIAKGVLGVFVGDDGASASIDWDATGLYAGTMPAKFESTADGRTYDLTGNAEALVQIVDVLRRNGIALNTMIDVRSNPAVRDEVMGIVRRYGDVPAAAAPSSSTPQADTRTLTQRLTELDALFSGGRITREEYDRLRAKAIDTA</sequence>
<evidence type="ECO:0000313" key="3">
    <source>
        <dbReference type="Proteomes" id="UP000035009"/>
    </source>
</evidence>
<evidence type="ECO:0000256" key="1">
    <source>
        <dbReference type="SAM" id="Phobius"/>
    </source>
</evidence>
<dbReference type="EMBL" id="BAOP01000002">
    <property type="protein sequence ID" value="GAC78230.1"/>
    <property type="molecule type" value="Genomic_DNA"/>
</dbReference>
<organism evidence="2 3">
    <name type="scientific">Gordonia malaquae NBRC 108250</name>
    <dbReference type="NCBI Taxonomy" id="1223542"/>
    <lineage>
        <taxon>Bacteria</taxon>
        <taxon>Bacillati</taxon>
        <taxon>Actinomycetota</taxon>
        <taxon>Actinomycetes</taxon>
        <taxon>Mycobacteriales</taxon>
        <taxon>Gordoniaceae</taxon>
        <taxon>Gordonia</taxon>
    </lineage>
</organism>
<dbReference type="OrthoDB" id="5065240at2"/>
<dbReference type="RefSeq" id="WP_008376083.1">
    <property type="nucleotide sequence ID" value="NZ_BAOP01000002.1"/>
</dbReference>
<dbReference type="STRING" id="410332.SAMN04488550_3613"/>
<name>M3UG73_GORML</name>
<comment type="caution">
    <text evidence="2">The sequence shown here is derived from an EMBL/GenBank/DDBJ whole genome shotgun (WGS) entry which is preliminary data.</text>
</comment>
<dbReference type="Proteomes" id="UP000035009">
    <property type="component" value="Unassembled WGS sequence"/>
</dbReference>
<feature type="transmembrane region" description="Helical" evidence="1">
    <location>
        <begin position="39"/>
        <end position="59"/>
    </location>
</feature>